<accession>A0A4C1U0T8</accession>
<dbReference type="EMBL" id="BGZK01000112">
    <property type="protein sequence ID" value="GBP19860.1"/>
    <property type="molecule type" value="Genomic_DNA"/>
</dbReference>
<evidence type="ECO:0000313" key="2">
    <source>
        <dbReference type="Proteomes" id="UP000299102"/>
    </source>
</evidence>
<proteinExistence type="predicted"/>
<comment type="caution">
    <text evidence="1">The sequence shown here is derived from an EMBL/GenBank/DDBJ whole genome shotgun (WGS) entry which is preliminary data.</text>
</comment>
<sequence length="141" mass="15778">MLHCEETAGKPGIRTKGVAMFMDENTERLAMGFGSLWRKNSVSLSPGLTNLINGSTSRTSLKRKTFDSLEQLVIEGESCKMVRTRNKIVLLFTWTEDTPFIQANKVLHKLNESEQVTPRVISIDSMSVGYEKAISKIILEA</sequence>
<protein>
    <submittedName>
        <fullName evidence="1">Uncharacterized protein</fullName>
    </submittedName>
</protein>
<keyword evidence="2" id="KW-1185">Reference proteome</keyword>
<dbReference type="OrthoDB" id="411823at2759"/>
<dbReference type="Proteomes" id="UP000299102">
    <property type="component" value="Unassembled WGS sequence"/>
</dbReference>
<name>A0A4C1U0T8_EUMVA</name>
<reference evidence="1 2" key="1">
    <citation type="journal article" date="2019" name="Commun. Biol.">
        <title>The bagworm genome reveals a unique fibroin gene that provides high tensile strength.</title>
        <authorList>
            <person name="Kono N."/>
            <person name="Nakamura H."/>
            <person name="Ohtoshi R."/>
            <person name="Tomita M."/>
            <person name="Numata K."/>
            <person name="Arakawa K."/>
        </authorList>
    </citation>
    <scope>NUCLEOTIDE SEQUENCE [LARGE SCALE GENOMIC DNA]</scope>
</reference>
<organism evidence="1 2">
    <name type="scientific">Eumeta variegata</name>
    <name type="common">Bagworm moth</name>
    <name type="synonym">Eumeta japonica</name>
    <dbReference type="NCBI Taxonomy" id="151549"/>
    <lineage>
        <taxon>Eukaryota</taxon>
        <taxon>Metazoa</taxon>
        <taxon>Ecdysozoa</taxon>
        <taxon>Arthropoda</taxon>
        <taxon>Hexapoda</taxon>
        <taxon>Insecta</taxon>
        <taxon>Pterygota</taxon>
        <taxon>Neoptera</taxon>
        <taxon>Endopterygota</taxon>
        <taxon>Lepidoptera</taxon>
        <taxon>Glossata</taxon>
        <taxon>Ditrysia</taxon>
        <taxon>Tineoidea</taxon>
        <taxon>Psychidae</taxon>
        <taxon>Oiketicinae</taxon>
        <taxon>Eumeta</taxon>
    </lineage>
</organism>
<evidence type="ECO:0000313" key="1">
    <source>
        <dbReference type="EMBL" id="GBP19860.1"/>
    </source>
</evidence>
<dbReference type="AlphaFoldDB" id="A0A4C1U0T8"/>
<gene>
    <name evidence="1" type="ORF">EVAR_75153_1</name>
</gene>